<sequence>MENNLKTIVYLTLNKINKKIYIGVHQTKTPYTFDNYYGCGVSGPRSYHFLHPKTKFQYALKKYGLDNFIRITLFVYNDYEDALLKELEIVNEDFLKRPDVYNTAIGGNGMVFNKQIKVYCYNSDGSYLEEFDSYTKAGIAYDVNSSSIAYAVKYGSLTGNKFWSLERVDKLNLENFHVSCNKEVFLYDSKGTFIESFISINAVARYLNVLPVNVQRAIKNETKVKDCYALLSFKEKYTPKEYKRKRTAIYQYALDGTFIRK</sequence>
<keyword evidence="2" id="KW-0460">Magnesium</keyword>
<comment type="cofactor">
    <cofactor evidence="1">
        <name>Mg(2+)</name>
        <dbReference type="ChEBI" id="CHEBI:18420"/>
    </cofactor>
</comment>
<protein>
    <submittedName>
        <fullName evidence="4">Intron associated endonuclease</fullName>
    </submittedName>
</protein>
<feature type="domain" description="GIY-YIG" evidence="3">
    <location>
        <begin position="6"/>
        <end position="107"/>
    </location>
</feature>
<accession>A0A8S5QM94</accession>
<dbReference type="Pfam" id="PF07453">
    <property type="entry name" value="NUMOD1"/>
    <property type="match status" value="2"/>
</dbReference>
<dbReference type="Gene3D" id="3.40.1440.10">
    <property type="entry name" value="GIY-YIG endonuclease"/>
    <property type="match status" value="1"/>
</dbReference>
<name>A0A8S5QM94_9CAUD</name>
<dbReference type="InterPro" id="IPR000305">
    <property type="entry name" value="GIY-YIG_endonuc"/>
</dbReference>
<keyword evidence="4" id="KW-0378">Hydrolase</keyword>
<dbReference type="InterPro" id="IPR035901">
    <property type="entry name" value="GIY-YIG_endonuc_sf"/>
</dbReference>
<evidence type="ECO:0000256" key="2">
    <source>
        <dbReference type="ARBA" id="ARBA00022842"/>
    </source>
</evidence>
<dbReference type="SMART" id="SM00465">
    <property type="entry name" value="GIYc"/>
    <property type="match status" value="1"/>
</dbReference>
<keyword evidence="4" id="KW-0540">Nuclease</keyword>
<evidence type="ECO:0000256" key="1">
    <source>
        <dbReference type="ARBA" id="ARBA00001946"/>
    </source>
</evidence>
<dbReference type="InterPro" id="IPR003647">
    <property type="entry name" value="Intron_nuc_1_rpt"/>
</dbReference>
<organism evidence="4">
    <name type="scientific">CrAss-like virus sp. ctYsL76</name>
    <dbReference type="NCBI Taxonomy" id="2826826"/>
    <lineage>
        <taxon>Viruses</taxon>
        <taxon>Duplodnaviria</taxon>
        <taxon>Heunggongvirae</taxon>
        <taxon>Uroviricota</taxon>
        <taxon>Caudoviricetes</taxon>
        <taxon>Crassvirales</taxon>
    </lineage>
</organism>
<reference evidence="4" key="1">
    <citation type="journal article" date="2021" name="Proc. Natl. Acad. Sci. U.S.A.">
        <title>A Catalog of Tens of Thousands of Viruses from Human Metagenomes Reveals Hidden Associations with Chronic Diseases.</title>
        <authorList>
            <person name="Tisza M.J."/>
            <person name="Buck C.B."/>
        </authorList>
    </citation>
    <scope>NUCLEOTIDE SEQUENCE</scope>
    <source>
        <strain evidence="4">CtYsL76</strain>
    </source>
</reference>
<proteinExistence type="predicted"/>
<dbReference type="GO" id="GO:0004519">
    <property type="term" value="F:endonuclease activity"/>
    <property type="evidence" value="ECO:0007669"/>
    <property type="project" value="UniProtKB-KW"/>
</dbReference>
<keyword evidence="4" id="KW-0255">Endonuclease</keyword>
<evidence type="ECO:0000313" key="4">
    <source>
        <dbReference type="EMBL" id="DAE19929.1"/>
    </source>
</evidence>
<evidence type="ECO:0000259" key="3">
    <source>
        <dbReference type="SMART" id="SM00465"/>
    </source>
</evidence>
<dbReference type="SMART" id="SM00497">
    <property type="entry name" value="IENR1"/>
    <property type="match status" value="2"/>
</dbReference>
<dbReference type="EMBL" id="BK015689">
    <property type="protein sequence ID" value="DAE19929.1"/>
    <property type="molecule type" value="Genomic_DNA"/>
</dbReference>
<dbReference type="InterPro" id="IPR010896">
    <property type="entry name" value="NUMOD1"/>
</dbReference>